<keyword evidence="8 14" id="KW-0256">Endoplasmic reticulum</keyword>
<comment type="function">
    <text evidence="13 14">Ethanolamine phosphate transferase involved in glycosylphosphatidylinositol-anchor biosynthesis. Transfers ethanolamine phosphate to the first alpha-1,4-linked mannose of the glycosylphosphatidylinositol precursor of GPI-anchor.</text>
</comment>
<evidence type="ECO:0000256" key="14">
    <source>
        <dbReference type="RuleBase" id="RU367138"/>
    </source>
</evidence>
<feature type="transmembrane region" description="Helical" evidence="14">
    <location>
        <begin position="815"/>
        <end position="834"/>
    </location>
</feature>
<dbReference type="UniPathway" id="UPA00196"/>
<feature type="transmembrane region" description="Helical" evidence="14">
    <location>
        <begin position="675"/>
        <end position="693"/>
    </location>
</feature>
<feature type="transmembrane region" description="Helical" evidence="14">
    <location>
        <begin position="1006"/>
        <end position="1032"/>
    </location>
</feature>
<dbReference type="GO" id="GO:0006506">
    <property type="term" value="P:GPI anchor biosynthetic process"/>
    <property type="evidence" value="ECO:0007669"/>
    <property type="project" value="UniProtKB-UniPathway"/>
</dbReference>
<feature type="transmembrane region" description="Helical" evidence="14">
    <location>
        <begin position="22"/>
        <end position="43"/>
    </location>
</feature>
<dbReference type="InterPro" id="IPR017852">
    <property type="entry name" value="GPI_EtnP_transferase_1_C"/>
</dbReference>
<evidence type="ECO:0000256" key="11">
    <source>
        <dbReference type="ARBA" id="ARBA00023180"/>
    </source>
</evidence>
<evidence type="ECO:0000256" key="3">
    <source>
        <dbReference type="ARBA" id="ARBA00008400"/>
    </source>
</evidence>
<feature type="transmembrane region" description="Helical" evidence="14">
    <location>
        <begin position="78"/>
        <end position="96"/>
    </location>
</feature>
<evidence type="ECO:0000256" key="5">
    <source>
        <dbReference type="ARBA" id="ARBA00022502"/>
    </source>
</evidence>
<keyword evidence="12" id="KW-0961">Cell wall biogenesis/degradation</keyword>
<dbReference type="GO" id="GO:0051377">
    <property type="term" value="F:mannose-ethanolamine phosphotransferase activity"/>
    <property type="evidence" value="ECO:0007669"/>
    <property type="project" value="UniProtKB-UniRule"/>
</dbReference>
<evidence type="ECO:0000259" key="16">
    <source>
        <dbReference type="Pfam" id="PF04987"/>
    </source>
</evidence>
<evidence type="ECO:0000256" key="9">
    <source>
        <dbReference type="ARBA" id="ARBA00022989"/>
    </source>
</evidence>
<evidence type="ECO:0000313" key="17">
    <source>
        <dbReference type="EMBL" id="POW14961.1"/>
    </source>
</evidence>
<keyword evidence="9 14" id="KW-1133">Transmembrane helix</keyword>
<dbReference type="FunFam" id="3.40.720.10:FF:000015">
    <property type="entry name" value="GPI ethanolamine phosphate transferase 1"/>
    <property type="match status" value="1"/>
</dbReference>
<dbReference type="PANTHER" id="PTHR12250">
    <property type="entry name" value="PHOSPHATIDYLINOSITOL GLYCAN, CLASS N"/>
    <property type="match status" value="1"/>
</dbReference>
<dbReference type="EC" id="2.-.-.-" evidence="14"/>
<keyword evidence="18" id="KW-1185">Reference proteome</keyword>
<organism evidence="17 18">
    <name type="scientific">Puccinia striiformis</name>
    <dbReference type="NCBI Taxonomy" id="27350"/>
    <lineage>
        <taxon>Eukaryota</taxon>
        <taxon>Fungi</taxon>
        <taxon>Dikarya</taxon>
        <taxon>Basidiomycota</taxon>
        <taxon>Pucciniomycotina</taxon>
        <taxon>Pucciniomycetes</taxon>
        <taxon>Pucciniales</taxon>
        <taxon>Pucciniaceae</taxon>
        <taxon>Puccinia</taxon>
    </lineage>
</organism>
<evidence type="ECO:0000256" key="6">
    <source>
        <dbReference type="ARBA" id="ARBA00022679"/>
    </source>
</evidence>
<feature type="transmembrane region" description="Helical" evidence="14">
    <location>
        <begin position="552"/>
        <end position="575"/>
    </location>
</feature>
<feature type="transmembrane region" description="Helical" evidence="14">
    <location>
        <begin position="973"/>
        <end position="994"/>
    </location>
</feature>
<dbReference type="AlphaFoldDB" id="A0A2S4VZN0"/>
<feature type="transmembrane region" description="Helical" evidence="14">
    <location>
        <begin position="651"/>
        <end position="669"/>
    </location>
</feature>
<feature type="non-terminal residue" evidence="17">
    <location>
        <position position="1"/>
    </location>
</feature>
<dbReference type="EMBL" id="PKSL01000015">
    <property type="protein sequence ID" value="POW14961.1"/>
    <property type="molecule type" value="Genomic_DNA"/>
</dbReference>
<feature type="transmembrane region" description="Helical" evidence="14">
    <location>
        <begin position="613"/>
        <end position="630"/>
    </location>
</feature>
<proteinExistence type="inferred from homology"/>
<keyword evidence="5 14" id="KW-0337">GPI-anchor biosynthesis</keyword>
<feature type="transmembrane region" description="Helical" evidence="14">
    <location>
        <begin position="939"/>
        <end position="961"/>
    </location>
</feature>
<evidence type="ECO:0000256" key="13">
    <source>
        <dbReference type="ARBA" id="ARBA00024850"/>
    </source>
</evidence>
<evidence type="ECO:0000256" key="15">
    <source>
        <dbReference type="SAM" id="MobiDB-lite"/>
    </source>
</evidence>
<dbReference type="PANTHER" id="PTHR12250:SF0">
    <property type="entry name" value="GPI ETHANOLAMINE PHOSPHATE TRANSFERASE 1"/>
    <property type="match status" value="1"/>
</dbReference>
<dbReference type="GO" id="GO:0071555">
    <property type="term" value="P:cell wall organization"/>
    <property type="evidence" value="ECO:0007669"/>
    <property type="project" value="UniProtKB-KW"/>
</dbReference>
<gene>
    <name evidence="17" type="ORF">PSTT_02475</name>
</gene>
<dbReference type="Gene3D" id="3.40.720.10">
    <property type="entry name" value="Alkaline Phosphatase, subunit A"/>
    <property type="match status" value="1"/>
</dbReference>
<evidence type="ECO:0000256" key="10">
    <source>
        <dbReference type="ARBA" id="ARBA00023136"/>
    </source>
</evidence>
<reference evidence="17" key="1">
    <citation type="submission" date="2017-12" db="EMBL/GenBank/DDBJ databases">
        <title>Gene loss provides genomic basis for host adaptation in cereal stripe rust fungi.</title>
        <authorList>
            <person name="Xia C."/>
        </authorList>
    </citation>
    <scope>NUCLEOTIDE SEQUENCE [LARGE SCALE GENOMIC DNA]</scope>
    <source>
        <strain evidence="17">93-210</strain>
    </source>
</reference>
<comment type="similarity">
    <text evidence="3 14">Belongs to the PIGG/PIGN/PIGO family. PIGN subfamily.</text>
</comment>
<dbReference type="Proteomes" id="UP000239156">
    <property type="component" value="Unassembled WGS sequence"/>
</dbReference>
<feature type="region of interest" description="Disordered" evidence="15">
    <location>
        <begin position="867"/>
        <end position="886"/>
    </location>
</feature>
<feature type="transmembrane region" description="Helical" evidence="14">
    <location>
        <begin position="729"/>
        <end position="746"/>
    </location>
</feature>
<sequence length="1052" mass="117955">TLLGMVIVKACPESRASNGPAWLLSIGFAFHAVYLMSIFDVYFTSPVVRVPQRFSPLDRIQGESPASRAHAKPLASRVVLIVGVFSIIVIQCPVRLRGCVNRKANKFSSWLLAGDGLRADKLFSQFPNPPFDSPLPVPILPDLKSIPIFTQAQSHSNQITPAPYLRALIETGQASWGVSHTRVPTESRPGHVAIIAGMYEDVSAVTRGWKMNPVNFDSVFNQSSHSFTFGSPDILPMFKHGASDPSRVDAWSYDEAAEDFTKDAAQLDIWVLDRLRSLISEAKSSGPGSPLDRQLRSDKVFFFLHLLGLDTAGHSYRPHSPEYFRNIQVVDQVVRGAQEMLENFYGDDRTAFIFTADHGMSNIGNHGDGDPDNTRTPLVAWGSGISKGTEGAPFADDASLKLDPYYSNWNLNTTSRKDVEQADIAALMAALAGIHVPSNSVGRLPLDYLHGSKSELARATYANTREILQQYETKHDATSIHLKELKASTKFAYRSFPGLPDKEVLNKPTISERLFLIHRMILTDRNDEAIKACSELQNLALQGLKYLQRYDWFRLRTIIVVGYVGWMLYTAIYVLRTYIISPSPRDHVRFGSIFGALVFAATSLYFYLEHSPITYYLYVLFPTYFWGQIIDDVDTLQDLVDWASNSSSSSTRIWMTILVTLTSLESMVLGYFHRMAWTVGWIVIGVLWPSLALSPRFKEENASLLKAWSAASICTSVFTILPVEKGESLPVIVLGGLAFLYAGYTIHRRYGSPSRMQLALILFALLVTIDSTRRLQQKQGLPLMNQTLGWLLLGSSVLPLLPRRSKASREAQDSLLTSRLVEVVFVYAPVFVILSLSYEALFYLAFAGSLLIWLELETRLARFNESQEQSARERESRTGSQKNGRSDIEPISKFRLHHSRLSLFYLFFIHVGFFGTGNVGSISSFYLEPVYRLVPIFNPFLMSSLLLFKILIPFLIVSSVFSTLNFRLGLPKFSLFVSSLTITDIMSLNFFFLVNDVGSWLEIGQSISHFAISSLLLVFMILLHFLGDFLLLDLISSHHHHPSPSSYKSKSH</sequence>
<evidence type="ECO:0000313" key="18">
    <source>
        <dbReference type="Proteomes" id="UP000239156"/>
    </source>
</evidence>
<comment type="subcellular location">
    <subcellularLocation>
        <location evidence="1 14">Endoplasmic reticulum membrane</location>
        <topology evidence="1 14">Multi-pass membrane protein</topology>
    </subcellularLocation>
</comment>
<comment type="pathway">
    <text evidence="2 14">Glycolipid biosynthesis; glycosylphosphatidylinositol-anchor biosynthesis.</text>
</comment>
<dbReference type="InterPro" id="IPR017850">
    <property type="entry name" value="Alkaline_phosphatase_core_sf"/>
</dbReference>
<dbReference type="InterPro" id="IPR002591">
    <property type="entry name" value="Phosphodiest/P_Trfase"/>
</dbReference>
<accession>A0A2S4VZN0</accession>
<feature type="transmembrane region" description="Helical" evidence="14">
    <location>
        <begin position="903"/>
        <end position="927"/>
    </location>
</feature>
<evidence type="ECO:0000256" key="2">
    <source>
        <dbReference type="ARBA" id="ARBA00004687"/>
    </source>
</evidence>
<dbReference type="InterPro" id="IPR007070">
    <property type="entry name" value="GPI_EtnP_transferase_1"/>
</dbReference>
<evidence type="ECO:0000256" key="1">
    <source>
        <dbReference type="ARBA" id="ARBA00004477"/>
    </source>
</evidence>
<keyword evidence="10 14" id="KW-0472">Membrane</keyword>
<dbReference type="Pfam" id="PF04987">
    <property type="entry name" value="PigN"/>
    <property type="match status" value="1"/>
</dbReference>
<dbReference type="Pfam" id="PF01663">
    <property type="entry name" value="Phosphodiest"/>
    <property type="match status" value="1"/>
</dbReference>
<evidence type="ECO:0000256" key="12">
    <source>
        <dbReference type="ARBA" id="ARBA00023316"/>
    </source>
</evidence>
<evidence type="ECO:0000256" key="7">
    <source>
        <dbReference type="ARBA" id="ARBA00022692"/>
    </source>
</evidence>
<dbReference type="VEuPathDB" id="FungiDB:PSTT_02475"/>
<keyword evidence="6 14" id="KW-0808">Transferase</keyword>
<evidence type="ECO:0000256" key="4">
    <source>
        <dbReference type="ARBA" id="ARBA00020831"/>
    </source>
</evidence>
<keyword evidence="7 14" id="KW-0812">Transmembrane</keyword>
<feature type="domain" description="GPI ethanolamine phosphate transferase 1 C-terminal" evidence="16">
    <location>
        <begin position="542"/>
        <end position="999"/>
    </location>
</feature>
<comment type="caution">
    <text evidence="17">The sequence shown here is derived from an EMBL/GenBank/DDBJ whole genome shotgun (WGS) entry which is preliminary data.</text>
</comment>
<feature type="transmembrane region" description="Helical" evidence="14">
    <location>
        <begin position="587"/>
        <end position="607"/>
    </location>
</feature>
<name>A0A2S4VZN0_9BASI</name>
<dbReference type="GO" id="GO:0005789">
    <property type="term" value="C:endoplasmic reticulum membrane"/>
    <property type="evidence" value="ECO:0007669"/>
    <property type="project" value="UniProtKB-SubCell"/>
</dbReference>
<dbReference type="CDD" id="cd16020">
    <property type="entry name" value="GPI_EPT_1"/>
    <property type="match status" value="1"/>
</dbReference>
<protein>
    <recommendedName>
        <fullName evidence="4 14">GPI ethanolamine phosphate transferase 1</fullName>
        <ecNumber evidence="14">2.-.-.-</ecNumber>
    </recommendedName>
</protein>
<evidence type="ECO:0000256" key="8">
    <source>
        <dbReference type="ARBA" id="ARBA00022824"/>
    </source>
</evidence>
<keyword evidence="11" id="KW-0325">Glycoprotein</keyword>
<dbReference type="SUPFAM" id="SSF53649">
    <property type="entry name" value="Alkaline phosphatase-like"/>
    <property type="match status" value="1"/>
</dbReference>
<feature type="transmembrane region" description="Helical" evidence="14">
    <location>
        <begin position="787"/>
        <end position="803"/>
    </location>
</feature>
<dbReference type="VEuPathDB" id="FungiDB:PSHT_10771"/>
<dbReference type="InterPro" id="IPR037671">
    <property type="entry name" value="PIGN_N"/>
</dbReference>